<feature type="binding site" evidence="5">
    <location>
        <position position="31"/>
    </location>
    <ligand>
        <name>AMP</name>
        <dbReference type="ChEBI" id="CHEBI:456215"/>
    </ligand>
</feature>
<feature type="binding site" evidence="5">
    <location>
        <position position="130"/>
    </location>
    <ligand>
        <name>Zn(2+)</name>
        <dbReference type="ChEBI" id="CHEBI:29105"/>
        <note>structural</note>
    </ligand>
</feature>
<evidence type="ECO:0000313" key="9">
    <source>
        <dbReference type="EMBL" id="QCI80032.1"/>
    </source>
</evidence>
<feature type="binding site" evidence="5">
    <location>
        <position position="150"/>
    </location>
    <ligand>
        <name>Zn(2+)</name>
        <dbReference type="ChEBI" id="CHEBI:29105"/>
        <note>structural</note>
    </ligand>
</feature>
<dbReference type="PRINTS" id="PR00094">
    <property type="entry name" value="ADENYLTKNASE"/>
</dbReference>
<feature type="binding site" evidence="5">
    <location>
        <begin position="10"/>
        <end position="15"/>
    </location>
    <ligand>
        <name>ATP</name>
        <dbReference type="ChEBI" id="CHEBI:30616"/>
    </ligand>
</feature>
<dbReference type="Gene3D" id="3.40.50.300">
    <property type="entry name" value="P-loop containing nucleotide triphosphate hydrolases"/>
    <property type="match status" value="1"/>
</dbReference>
<dbReference type="NCBIfam" id="NF011100">
    <property type="entry name" value="PRK14527.1"/>
    <property type="match status" value="1"/>
</dbReference>
<dbReference type="UniPathway" id="UPA00588">
    <property type="reaction ID" value="UER00649"/>
</dbReference>
<evidence type="ECO:0000313" key="10">
    <source>
        <dbReference type="Proteomes" id="UP000298714"/>
    </source>
</evidence>
<evidence type="ECO:0000259" key="8">
    <source>
        <dbReference type="Pfam" id="PF05191"/>
    </source>
</evidence>
<evidence type="ECO:0000256" key="6">
    <source>
        <dbReference type="RuleBase" id="RU003330"/>
    </source>
</evidence>
<dbReference type="InterPro" id="IPR007862">
    <property type="entry name" value="Adenylate_kinase_lid-dom"/>
</dbReference>
<gene>
    <name evidence="5" type="primary">adk</name>
    <name evidence="9" type="ORF">E6W36_12505</name>
</gene>
<comment type="pathway">
    <text evidence="5">Purine metabolism; AMP biosynthesis via salvage pathway; AMP from ADP: step 1/1.</text>
</comment>
<keyword evidence="5 7" id="KW-0067">ATP-binding</keyword>
<dbReference type="GO" id="GO:0005524">
    <property type="term" value="F:ATP binding"/>
    <property type="evidence" value="ECO:0007669"/>
    <property type="project" value="UniProtKB-UniRule"/>
</dbReference>
<dbReference type="GO" id="GO:0005737">
    <property type="term" value="C:cytoplasm"/>
    <property type="evidence" value="ECO:0007669"/>
    <property type="project" value="UniProtKB-SubCell"/>
</dbReference>
<evidence type="ECO:0000256" key="4">
    <source>
        <dbReference type="ARBA" id="ARBA00022777"/>
    </source>
</evidence>
<keyword evidence="5" id="KW-0963">Cytoplasm</keyword>
<feature type="binding site" evidence="5">
    <location>
        <position position="127"/>
    </location>
    <ligand>
        <name>ATP</name>
        <dbReference type="ChEBI" id="CHEBI:30616"/>
    </ligand>
</feature>
<comment type="similarity">
    <text evidence="5 6">Belongs to the adenylate kinase family.</text>
</comment>
<name>A0A4D7CC93_9SPHN</name>
<dbReference type="NCBIfam" id="NF011105">
    <property type="entry name" value="PRK14532.1"/>
    <property type="match status" value="1"/>
</dbReference>
<dbReference type="CDD" id="cd01428">
    <property type="entry name" value="ADK"/>
    <property type="match status" value="1"/>
</dbReference>
<dbReference type="SUPFAM" id="SSF52540">
    <property type="entry name" value="P-loop containing nucleoside triphosphate hydrolases"/>
    <property type="match status" value="1"/>
</dbReference>
<reference evidence="10" key="1">
    <citation type="submission" date="2019-04" db="EMBL/GenBank/DDBJ databases">
        <title>Complete genome sequence of Sphingomonas sp. W1-2-3.</title>
        <authorList>
            <person name="Im W.T."/>
        </authorList>
    </citation>
    <scope>NUCLEOTIDE SEQUENCE [LARGE SCALE GENOMIC DNA]</scope>
    <source>
        <strain evidence="10">W1-2-3</strain>
    </source>
</reference>
<dbReference type="Pfam" id="PF05191">
    <property type="entry name" value="ADK_lid"/>
    <property type="match status" value="1"/>
</dbReference>
<keyword evidence="5" id="KW-0479">Metal-binding</keyword>
<dbReference type="Proteomes" id="UP000298714">
    <property type="component" value="Chromosome"/>
</dbReference>
<dbReference type="Pfam" id="PF00406">
    <property type="entry name" value="ADK"/>
    <property type="match status" value="1"/>
</dbReference>
<protein>
    <recommendedName>
        <fullName evidence="5 7">Adenylate kinase</fullName>
        <shortName evidence="5">AK</shortName>
        <ecNumber evidence="5 7">2.7.4.3</ecNumber>
    </recommendedName>
    <alternativeName>
        <fullName evidence="5">ATP-AMP transphosphorylase</fullName>
    </alternativeName>
    <alternativeName>
        <fullName evidence="5">ATP:AMP phosphotransferase</fullName>
    </alternativeName>
    <alternativeName>
        <fullName evidence="5">Adenylate monophosphate kinase</fullName>
    </alternativeName>
</protein>
<dbReference type="NCBIfam" id="NF001380">
    <property type="entry name" value="PRK00279.1-2"/>
    <property type="match status" value="1"/>
</dbReference>
<feature type="domain" description="Adenylate kinase active site lid" evidence="8">
    <location>
        <begin position="127"/>
        <end position="163"/>
    </location>
</feature>
<proteinExistence type="inferred from homology"/>
<dbReference type="InterPro" id="IPR027417">
    <property type="entry name" value="P-loop_NTPase"/>
</dbReference>
<dbReference type="NCBIfam" id="TIGR01351">
    <property type="entry name" value="adk"/>
    <property type="match status" value="1"/>
</dbReference>
<evidence type="ECO:0000256" key="7">
    <source>
        <dbReference type="RuleBase" id="RU003331"/>
    </source>
</evidence>
<feature type="binding site" evidence="5">
    <location>
        <position position="161"/>
    </location>
    <ligand>
        <name>AMP</name>
        <dbReference type="ChEBI" id="CHEBI:456215"/>
    </ligand>
</feature>
<keyword evidence="2 5" id="KW-0545">Nucleotide biosynthesis</keyword>
<dbReference type="GO" id="GO:0008270">
    <property type="term" value="F:zinc ion binding"/>
    <property type="evidence" value="ECO:0007669"/>
    <property type="project" value="UniProtKB-UniRule"/>
</dbReference>
<feature type="binding site" evidence="5">
    <location>
        <begin position="57"/>
        <end position="59"/>
    </location>
    <ligand>
        <name>AMP</name>
        <dbReference type="ChEBI" id="CHEBI:456215"/>
    </ligand>
</feature>
<evidence type="ECO:0000256" key="2">
    <source>
        <dbReference type="ARBA" id="ARBA00022727"/>
    </source>
</evidence>
<dbReference type="PROSITE" id="PS00113">
    <property type="entry name" value="ADENYLATE_KINASE"/>
    <property type="match status" value="1"/>
</dbReference>
<feature type="binding site" evidence="5">
    <location>
        <position position="172"/>
    </location>
    <ligand>
        <name>AMP</name>
        <dbReference type="ChEBI" id="CHEBI:456215"/>
    </ligand>
</feature>
<comment type="subcellular location">
    <subcellularLocation>
        <location evidence="5 7">Cytoplasm</location>
    </subcellularLocation>
</comment>
<dbReference type="GO" id="GO:0044209">
    <property type="term" value="P:AMP salvage"/>
    <property type="evidence" value="ECO:0007669"/>
    <property type="project" value="UniProtKB-UniRule"/>
</dbReference>
<keyword evidence="3 5" id="KW-0547">Nucleotide-binding</keyword>
<dbReference type="InterPro" id="IPR033690">
    <property type="entry name" value="Adenylat_kinase_CS"/>
</dbReference>
<organism evidence="9 10">
    <name type="scientific">Hankyongella ginsenosidimutans</name>
    <dbReference type="NCBI Taxonomy" id="1763828"/>
    <lineage>
        <taxon>Bacteria</taxon>
        <taxon>Pseudomonadati</taxon>
        <taxon>Pseudomonadota</taxon>
        <taxon>Alphaproteobacteria</taxon>
        <taxon>Sphingomonadales</taxon>
        <taxon>Sphingomonadaceae</taxon>
        <taxon>Hankyongella</taxon>
    </lineage>
</organism>
<feature type="binding site" evidence="5">
    <location>
        <position position="153"/>
    </location>
    <ligand>
        <name>Zn(2+)</name>
        <dbReference type="ChEBI" id="CHEBI:29105"/>
        <note>structural</note>
    </ligand>
</feature>
<evidence type="ECO:0000256" key="1">
    <source>
        <dbReference type="ARBA" id="ARBA00022679"/>
    </source>
</evidence>
<dbReference type="PANTHER" id="PTHR23359">
    <property type="entry name" value="NUCLEOTIDE KINASE"/>
    <property type="match status" value="1"/>
</dbReference>
<dbReference type="FunFam" id="3.40.50.300:FF:000106">
    <property type="entry name" value="Adenylate kinase mitochondrial"/>
    <property type="match status" value="1"/>
</dbReference>
<comment type="caution">
    <text evidence="5">Lacks conserved residue(s) required for the propagation of feature annotation.</text>
</comment>
<feature type="binding site" evidence="5">
    <location>
        <begin position="85"/>
        <end position="88"/>
    </location>
    <ligand>
        <name>AMP</name>
        <dbReference type="ChEBI" id="CHEBI:456215"/>
    </ligand>
</feature>
<evidence type="ECO:0000256" key="3">
    <source>
        <dbReference type="ARBA" id="ARBA00022741"/>
    </source>
</evidence>
<dbReference type="RefSeq" id="WP_222872889.1">
    <property type="nucleotide sequence ID" value="NZ_CP039704.1"/>
</dbReference>
<comment type="function">
    <text evidence="5">Catalyzes the reversible transfer of the terminal phosphate group between ATP and AMP. Plays an important role in cellular energy homeostasis and in adenine nucleotide metabolism.</text>
</comment>
<keyword evidence="10" id="KW-1185">Reference proteome</keyword>
<sequence>MNIILLGPPGAGKGTQAQRLVAERGMVQLSTGDMLRAAVAAGTPVGQRAKAIMDAGQLVPDDVVIGIISDRLDQPDLAKGAIFDGFPRTTAQAEALDRLLADKGLRLSAVIALTVDEEALVDRITGRFSCATCGEGYHDRYKLPKQDGVCDACGGATFKRRPDDNVETVRARLAEYHAKTAPIADYYGQRSMLHSVDGMADIDAVYCQIVAILDESVADAE</sequence>
<dbReference type="NCBIfam" id="NF001381">
    <property type="entry name" value="PRK00279.1-3"/>
    <property type="match status" value="1"/>
</dbReference>
<feature type="binding site" evidence="5">
    <location>
        <position position="133"/>
    </location>
    <ligand>
        <name>Zn(2+)</name>
        <dbReference type="ChEBI" id="CHEBI:29105"/>
        <note>structural</note>
    </ligand>
</feature>
<keyword evidence="1 5" id="KW-0808">Transferase</keyword>
<evidence type="ECO:0000256" key="5">
    <source>
        <dbReference type="HAMAP-Rule" id="MF_00235"/>
    </source>
</evidence>
<comment type="domain">
    <text evidence="5">Consists of three domains, a large central CORE domain and two small peripheral domains, NMPbind and LID, which undergo movements during catalysis. The LID domain closes over the site of phosphoryl transfer upon ATP binding. Assembling and dissambling the active center during each catalytic cycle provides an effective means to prevent ATP hydrolysis. Some bacteria have evolved a zinc-coordinating structure that stabilizes the LID domain.</text>
</comment>
<comment type="catalytic activity">
    <reaction evidence="5 7">
        <text>AMP + ATP = 2 ADP</text>
        <dbReference type="Rhea" id="RHEA:12973"/>
        <dbReference type="ChEBI" id="CHEBI:30616"/>
        <dbReference type="ChEBI" id="CHEBI:456215"/>
        <dbReference type="ChEBI" id="CHEBI:456216"/>
        <dbReference type="EC" id="2.7.4.3"/>
    </reaction>
</comment>
<dbReference type="AlphaFoldDB" id="A0A4D7CC93"/>
<dbReference type="GO" id="GO:0004017">
    <property type="term" value="F:AMP kinase activity"/>
    <property type="evidence" value="ECO:0007669"/>
    <property type="project" value="UniProtKB-UniRule"/>
</dbReference>
<keyword evidence="5" id="KW-0862">Zinc</keyword>
<feature type="region of interest" description="NMP" evidence="5">
    <location>
        <begin position="30"/>
        <end position="59"/>
    </location>
</feature>
<dbReference type="InterPro" id="IPR006259">
    <property type="entry name" value="Adenyl_kin_sub"/>
</dbReference>
<dbReference type="InterPro" id="IPR000850">
    <property type="entry name" value="Adenylat/UMP-CMP_kin"/>
</dbReference>
<comment type="subunit">
    <text evidence="5 7">Monomer.</text>
</comment>
<dbReference type="KEGG" id="hgn:E6W36_12505"/>
<dbReference type="HAMAP" id="MF_00235">
    <property type="entry name" value="Adenylate_kinase_Adk"/>
    <property type="match status" value="1"/>
</dbReference>
<keyword evidence="4 5" id="KW-0418">Kinase</keyword>
<dbReference type="EC" id="2.7.4.3" evidence="5 7"/>
<accession>A0A4D7CC93</accession>
<feature type="binding site" evidence="5">
    <location>
        <position position="36"/>
    </location>
    <ligand>
        <name>AMP</name>
        <dbReference type="ChEBI" id="CHEBI:456215"/>
    </ligand>
</feature>
<feature type="binding site" evidence="5">
    <location>
        <position position="200"/>
    </location>
    <ligand>
        <name>ATP</name>
        <dbReference type="ChEBI" id="CHEBI:30616"/>
    </ligand>
</feature>
<feature type="binding site" evidence="5">
    <location>
        <position position="92"/>
    </location>
    <ligand>
        <name>AMP</name>
        <dbReference type="ChEBI" id="CHEBI:456215"/>
    </ligand>
</feature>
<dbReference type="EMBL" id="CP039704">
    <property type="protein sequence ID" value="QCI80032.1"/>
    <property type="molecule type" value="Genomic_DNA"/>
</dbReference>